<comment type="caution">
    <text evidence="2">The sequence shown here is derived from an EMBL/GenBank/DDBJ whole genome shotgun (WGS) entry which is preliminary data.</text>
</comment>
<dbReference type="Proteomes" id="UP001144471">
    <property type="component" value="Unassembled WGS sequence"/>
</dbReference>
<keyword evidence="3" id="KW-1185">Reference proteome</keyword>
<dbReference type="EMBL" id="BSDY01000016">
    <property type="protein sequence ID" value="GLI57335.1"/>
    <property type="molecule type" value="Genomic_DNA"/>
</dbReference>
<protein>
    <recommendedName>
        <fullName evidence="1">Replication initiator A N-terminal domain-containing protein</fullName>
    </recommendedName>
</protein>
<evidence type="ECO:0000313" key="2">
    <source>
        <dbReference type="EMBL" id="GLI57335.1"/>
    </source>
</evidence>
<accession>A0A9W6LPT7</accession>
<organism evidence="2 3">
    <name type="scientific">Propionigenium maris DSM 9537</name>
    <dbReference type="NCBI Taxonomy" id="1123000"/>
    <lineage>
        <taxon>Bacteria</taxon>
        <taxon>Fusobacteriati</taxon>
        <taxon>Fusobacteriota</taxon>
        <taxon>Fusobacteriia</taxon>
        <taxon>Fusobacteriales</taxon>
        <taxon>Fusobacteriaceae</taxon>
        <taxon>Propionigenium</taxon>
    </lineage>
</organism>
<name>A0A9W6LPT7_9FUSO</name>
<dbReference type="AlphaFoldDB" id="A0A9W6LPT7"/>
<dbReference type="RefSeq" id="WP_281836892.1">
    <property type="nucleotide sequence ID" value="NZ_BSDY01000016.1"/>
</dbReference>
<evidence type="ECO:0000259" key="1">
    <source>
        <dbReference type="Pfam" id="PF06970"/>
    </source>
</evidence>
<feature type="domain" description="Replication initiator A N-terminal" evidence="1">
    <location>
        <begin position="54"/>
        <end position="112"/>
    </location>
</feature>
<reference evidence="2" key="1">
    <citation type="submission" date="2022-12" db="EMBL/GenBank/DDBJ databases">
        <title>Reference genome sequencing for broad-spectrum identification of bacterial and archaeal isolates by mass spectrometry.</title>
        <authorList>
            <person name="Sekiguchi Y."/>
            <person name="Tourlousse D.M."/>
        </authorList>
    </citation>
    <scope>NUCLEOTIDE SEQUENCE</scope>
    <source>
        <strain evidence="2">10succ1</strain>
    </source>
</reference>
<gene>
    <name evidence="2" type="ORF">PM10SUCC1_28490</name>
</gene>
<evidence type="ECO:0000313" key="3">
    <source>
        <dbReference type="Proteomes" id="UP001144471"/>
    </source>
</evidence>
<dbReference type="InterPro" id="IPR010724">
    <property type="entry name" value="RepA_N"/>
</dbReference>
<dbReference type="Pfam" id="PF06970">
    <property type="entry name" value="RepA_N"/>
    <property type="match status" value="1"/>
</dbReference>
<sequence>MEYFTVGDIANQGFYPIPEKLFNNKHYQKRVKKIKKVKEKSLMVPKEINTTEELLSDTSKIVYGVMCRYLNYSLQNGWFDKDKKVYIKLSVTTLAEMLNKSRDTIIKCKKQLETVGLLKIIKEQHKADTFYLGKVKDRPEEDIVMEVESRIKDEIQTPKILEVDNIDPSKVSDKPVESFDLEVVESFDPIRVLPIRDNKRVVAERKENHTAAPEDDFTKNLKNLLLESAVKNTNSNTLKNITTLTNGDIKEVERAIAFMKLKNKSMTPGILVAILRDGDYKNSGSITPKEIRRDEKIEFMASKLGETEVRRLRGLVLSEIGFECTGVDDQLGNILCRKFNEYLAKGGVYVQ</sequence>
<proteinExistence type="predicted"/>